<keyword evidence="19" id="KW-1133">Transmembrane helix</keyword>
<dbReference type="EC" id="2.7.13.3" evidence="4"/>
<dbReference type="CDD" id="cd16917">
    <property type="entry name" value="HATPase_UhpB-NarQ-NarX-like"/>
    <property type="match status" value="1"/>
</dbReference>
<dbReference type="InterPro" id="IPR004358">
    <property type="entry name" value="Sig_transdc_His_kin-like_C"/>
</dbReference>
<dbReference type="InterPro" id="IPR003594">
    <property type="entry name" value="HATPase_dom"/>
</dbReference>
<dbReference type="PROSITE" id="PS50109">
    <property type="entry name" value="HIS_KIN"/>
    <property type="match status" value="1"/>
</dbReference>
<keyword evidence="10" id="KW-0479">Metal-binding</keyword>
<evidence type="ECO:0000256" key="4">
    <source>
        <dbReference type="ARBA" id="ARBA00012438"/>
    </source>
</evidence>
<feature type="transmembrane region" description="Helical" evidence="19">
    <location>
        <begin position="145"/>
        <end position="162"/>
    </location>
</feature>
<keyword evidence="19" id="KW-0812">Transmembrane</keyword>
<keyword evidence="14" id="KW-0408">Iron</keyword>
<dbReference type="GO" id="GO:0005524">
    <property type="term" value="F:ATP binding"/>
    <property type="evidence" value="ECO:0007669"/>
    <property type="project" value="UniProtKB-KW"/>
</dbReference>
<dbReference type="GO" id="GO:0051539">
    <property type="term" value="F:4 iron, 4 sulfur cluster binding"/>
    <property type="evidence" value="ECO:0007669"/>
    <property type="project" value="UniProtKB-KW"/>
</dbReference>
<comment type="catalytic activity">
    <reaction evidence="1">
        <text>ATP + protein L-histidine = ADP + protein N-phospho-L-histidine.</text>
        <dbReference type="EC" id="2.7.13.3"/>
    </reaction>
</comment>
<dbReference type="GO" id="GO:0000155">
    <property type="term" value="F:phosphorelay sensor kinase activity"/>
    <property type="evidence" value="ECO:0007669"/>
    <property type="project" value="InterPro"/>
</dbReference>
<keyword evidence="15" id="KW-0902">Two-component regulatory system</keyword>
<dbReference type="InterPro" id="IPR036890">
    <property type="entry name" value="HATPase_C_sf"/>
</dbReference>
<comment type="function">
    <text evidence="17">Member of the two-component regulatory system NreB/NreC involved in the control of dissimilatory nitrate/nitrite reduction in response to oxygen. NreB functions as a direct oxygen sensor histidine kinase which is autophosphorylated, in the absence of oxygen, probably at the conserved histidine residue, and transfers its phosphate group probably to a conserved aspartate residue of NreC. NreB/NreC activates the expression of the nitrate (narGHJI) and nitrite (nir) reductase operons, as well as the putative nitrate transporter gene narT.</text>
</comment>
<dbReference type="InterPro" id="IPR050482">
    <property type="entry name" value="Sensor_HK_TwoCompSys"/>
</dbReference>
<evidence type="ECO:0000256" key="7">
    <source>
        <dbReference type="ARBA" id="ARBA00022490"/>
    </source>
</evidence>
<evidence type="ECO:0000256" key="11">
    <source>
        <dbReference type="ARBA" id="ARBA00022741"/>
    </source>
</evidence>
<comment type="subcellular location">
    <subcellularLocation>
        <location evidence="3">Cytoplasm</location>
    </subcellularLocation>
</comment>
<dbReference type="InterPro" id="IPR011712">
    <property type="entry name" value="Sig_transdc_His_kin_sub3_dim/P"/>
</dbReference>
<feature type="transmembrane region" description="Helical" evidence="19">
    <location>
        <begin position="114"/>
        <end position="133"/>
    </location>
</feature>
<dbReference type="GO" id="GO:0005737">
    <property type="term" value="C:cytoplasm"/>
    <property type="evidence" value="ECO:0007669"/>
    <property type="project" value="UniProtKB-SubCell"/>
</dbReference>
<dbReference type="SUPFAM" id="SSF55874">
    <property type="entry name" value="ATPase domain of HSP90 chaperone/DNA topoisomerase II/histidine kinase"/>
    <property type="match status" value="1"/>
</dbReference>
<protein>
    <recommendedName>
        <fullName evidence="5">Oxygen sensor histidine kinase NreB</fullName>
        <ecNumber evidence="4">2.7.13.3</ecNumber>
    </recommendedName>
    <alternativeName>
        <fullName evidence="18">Nitrogen regulation protein B</fullName>
    </alternativeName>
</protein>
<keyword evidence="6" id="KW-0004">4Fe-4S</keyword>
<dbReference type="GO" id="GO:0016020">
    <property type="term" value="C:membrane"/>
    <property type="evidence" value="ECO:0007669"/>
    <property type="project" value="InterPro"/>
</dbReference>
<accession>A0A8J3K2F1</accession>
<keyword evidence="12" id="KW-0418">Kinase</keyword>
<evidence type="ECO:0000256" key="13">
    <source>
        <dbReference type="ARBA" id="ARBA00022840"/>
    </source>
</evidence>
<organism evidence="21 22">
    <name type="scientific">Catellatospora chokoriensis</name>
    <dbReference type="NCBI Taxonomy" id="310353"/>
    <lineage>
        <taxon>Bacteria</taxon>
        <taxon>Bacillati</taxon>
        <taxon>Actinomycetota</taxon>
        <taxon>Actinomycetes</taxon>
        <taxon>Micromonosporales</taxon>
        <taxon>Micromonosporaceae</taxon>
        <taxon>Catellatospora</taxon>
    </lineage>
</organism>
<feature type="transmembrane region" description="Helical" evidence="19">
    <location>
        <begin position="47"/>
        <end position="65"/>
    </location>
</feature>
<dbReference type="Pfam" id="PF07730">
    <property type="entry name" value="HisKA_3"/>
    <property type="match status" value="1"/>
</dbReference>
<keyword evidence="19" id="KW-0472">Membrane</keyword>
<dbReference type="Pfam" id="PF02518">
    <property type="entry name" value="HATPase_c"/>
    <property type="match status" value="1"/>
</dbReference>
<keyword evidence="9" id="KW-0808">Transferase</keyword>
<evidence type="ECO:0000256" key="18">
    <source>
        <dbReference type="ARBA" id="ARBA00030800"/>
    </source>
</evidence>
<name>A0A8J3K2F1_9ACTN</name>
<dbReference type="AlphaFoldDB" id="A0A8J3K2F1"/>
<dbReference type="InterPro" id="IPR005467">
    <property type="entry name" value="His_kinase_dom"/>
</dbReference>
<evidence type="ECO:0000256" key="2">
    <source>
        <dbReference type="ARBA" id="ARBA00001966"/>
    </source>
</evidence>
<keyword evidence="11" id="KW-0547">Nucleotide-binding</keyword>
<dbReference type="PRINTS" id="PR00344">
    <property type="entry name" value="BCTRLSENSOR"/>
</dbReference>
<comment type="caution">
    <text evidence="21">The sequence shown here is derived from an EMBL/GenBank/DDBJ whole genome shotgun (WGS) entry which is preliminary data.</text>
</comment>
<evidence type="ECO:0000259" key="20">
    <source>
        <dbReference type="PROSITE" id="PS50109"/>
    </source>
</evidence>
<dbReference type="PANTHER" id="PTHR24421:SF10">
    <property type="entry name" value="NITRATE_NITRITE SENSOR PROTEIN NARQ"/>
    <property type="match status" value="1"/>
</dbReference>
<dbReference type="Gene3D" id="3.30.565.10">
    <property type="entry name" value="Histidine kinase-like ATPase, C-terminal domain"/>
    <property type="match status" value="1"/>
</dbReference>
<keyword evidence="22" id="KW-1185">Reference proteome</keyword>
<feature type="transmembrane region" description="Helical" evidence="19">
    <location>
        <begin position="86"/>
        <end position="108"/>
    </location>
</feature>
<evidence type="ECO:0000313" key="22">
    <source>
        <dbReference type="Proteomes" id="UP000619293"/>
    </source>
</evidence>
<gene>
    <name evidence="21" type="ORF">Cch02nite_29190</name>
</gene>
<evidence type="ECO:0000256" key="17">
    <source>
        <dbReference type="ARBA" id="ARBA00024827"/>
    </source>
</evidence>
<dbReference type="GO" id="GO:0046872">
    <property type="term" value="F:metal ion binding"/>
    <property type="evidence" value="ECO:0007669"/>
    <property type="project" value="UniProtKB-KW"/>
</dbReference>
<evidence type="ECO:0000256" key="12">
    <source>
        <dbReference type="ARBA" id="ARBA00022777"/>
    </source>
</evidence>
<evidence type="ECO:0000256" key="9">
    <source>
        <dbReference type="ARBA" id="ARBA00022679"/>
    </source>
</evidence>
<proteinExistence type="predicted"/>
<evidence type="ECO:0000256" key="1">
    <source>
        <dbReference type="ARBA" id="ARBA00000085"/>
    </source>
</evidence>
<dbReference type="Proteomes" id="UP000619293">
    <property type="component" value="Unassembled WGS sequence"/>
</dbReference>
<evidence type="ECO:0000256" key="19">
    <source>
        <dbReference type="SAM" id="Phobius"/>
    </source>
</evidence>
<evidence type="ECO:0000256" key="16">
    <source>
        <dbReference type="ARBA" id="ARBA00023014"/>
    </source>
</evidence>
<dbReference type="EMBL" id="BONG01000016">
    <property type="protein sequence ID" value="GIF89475.1"/>
    <property type="molecule type" value="Genomic_DNA"/>
</dbReference>
<evidence type="ECO:0000256" key="5">
    <source>
        <dbReference type="ARBA" id="ARBA00017322"/>
    </source>
</evidence>
<dbReference type="Gene3D" id="1.20.5.1930">
    <property type="match status" value="1"/>
</dbReference>
<dbReference type="GO" id="GO:0046983">
    <property type="term" value="F:protein dimerization activity"/>
    <property type="evidence" value="ECO:0007669"/>
    <property type="project" value="InterPro"/>
</dbReference>
<evidence type="ECO:0000256" key="6">
    <source>
        <dbReference type="ARBA" id="ARBA00022485"/>
    </source>
</evidence>
<evidence type="ECO:0000256" key="15">
    <source>
        <dbReference type="ARBA" id="ARBA00023012"/>
    </source>
</evidence>
<evidence type="ECO:0000313" key="21">
    <source>
        <dbReference type="EMBL" id="GIF89475.1"/>
    </source>
</evidence>
<keyword evidence="13" id="KW-0067">ATP-binding</keyword>
<evidence type="ECO:0000256" key="14">
    <source>
        <dbReference type="ARBA" id="ARBA00023004"/>
    </source>
</evidence>
<evidence type="ECO:0000256" key="10">
    <source>
        <dbReference type="ARBA" id="ARBA00022723"/>
    </source>
</evidence>
<evidence type="ECO:0000256" key="8">
    <source>
        <dbReference type="ARBA" id="ARBA00022553"/>
    </source>
</evidence>
<keyword evidence="8" id="KW-0597">Phosphoprotein</keyword>
<evidence type="ECO:0000256" key="3">
    <source>
        <dbReference type="ARBA" id="ARBA00004496"/>
    </source>
</evidence>
<reference evidence="21 22" key="1">
    <citation type="submission" date="2021-01" db="EMBL/GenBank/DDBJ databases">
        <title>Whole genome shotgun sequence of Catellatospora chokoriensis NBRC 107358.</title>
        <authorList>
            <person name="Komaki H."/>
            <person name="Tamura T."/>
        </authorList>
    </citation>
    <scope>NUCLEOTIDE SEQUENCE [LARGE SCALE GENOMIC DNA]</scope>
    <source>
        <strain evidence="21 22">NBRC 107358</strain>
    </source>
</reference>
<dbReference type="PANTHER" id="PTHR24421">
    <property type="entry name" value="NITRATE/NITRITE SENSOR PROTEIN NARX-RELATED"/>
    <property type="match status" value="1"/>
</dbReference>
<sequence length="388" mass="40701">MFVDRMPVTGHSGAVHRALHALTVAAYLTLVAGVVVAEPPITMPHHPVAAIVLGALYVGSATVGFGRVRRRSGRALHVAFVAAQSLLGYAVFVASGASVGAILLLLVLVSQSALLLPLRGALVVVGLVPFAHLGMEWRAGLREGLGMLAAAAFAAVLTRLIVREQQARQELTRAHEQLREYALQVERLAVAQERNRVARDIHDGLGHSLTVVQMQVKAARAVLGTDPDRADAVLAKAQAQAEEALAEVRRSVGAMREPRPRAPLAEALRELAEQASAAGVPTSLDIAGQARPLLTAAQESLYRAAQEGLTNVRKHARATRAELVLDYTRPAAVRLEVRDDGAGVAAEPAGLPGYGLLGVRERAAHAGGRMSLESAPGCGATLSVEVPG</sequence>
<feature type="domain" description="Histidine kinase" evidence="20">
    <location>
        <begin position="264"/>
        <end position="388"/>
    </location>
</feature>
<comment type="cofactor">
    <cofactor evidence="2">
        <name>[4Fe-4S] cluster</name>
        <dbReference type="ChEBI" id="CHEBI:49883"/>
    </cofactor>
</comment>
<keyword evidence="7" id="KW-0963">Cytoplasm</keyword>
<keyword evidence="16" id="KW-0411">Iron-sulfur</keyword>